<dbReference type="SUPFAM" id="SSF52218">
    <property type="entry name" value="Flavoproteins"/>
    <property type="match status" value="1"/>
</dbReference>
<dbReference type="InterPro" id="IPR051545">
    <property type="entry name" value="NAD(P)H_dehydrogenase_qn"/>
</dbReference>
<dbReference type="Proteomes" id="UP000051870">
    <property type="component" value="Unassembled WGS sequence"/>
</dbReference>
<evidence type="ECO:0000259" key="3">
    <source>
        <dbReference type="Pfam" id="PF02525"/>
    </source>
</evidence>
<keyword evidence="5" id="KW-1185">Reference proteome</keyword>
<reference evidence="5" key="1">
    <citation type="submission" date="2015-09" db="EMBL/GenBank/DDBJ databases">
        <authorList>
            <person name="Rodrigo-Torres Lidia"/>
            <person name="Arahal R.David."/>
        </authorList>
    </citation>
    <scope>NUCLEOTIDE SEQUENCE [LARGE SCALE GENOMIC DNA]</scope>
    <source>
        <strain evidence="5">CECT 7735</strain>
    </source>
</reference>
<accession>A0A0P1I4N3</accession>
<dbReference type="Pfam" id="PF02525">
    <property type="entry name" value="Flavodoxin_2"/>
    <property type="match status" value="1"/>
</dbReference>
<dbReference type="Gene3D" id="3.40.50.360">
    <property type="match status" value="1"/>
</dbReference>
<dbReference type="InterPro" id="IPR029039">
    <property type="entry name" value="Flavoprotein-like_sf"/>
</dbReference>
<gene>
    <name evidence="4" type="ORF">PH7735_01152</name>
</gene>
<protein>
    <submittedName>
        <fullName evidence="4">Azoreductase</fullName>
    </submittedName>
</protein>
<name>A0A0P1I4N3_9RHOB</name>
<sequence>MRILIVQGHPDPSTTHFCHALAEAYERGASQAGHDIRKIDVATLPLTFLRSQAEWETGEVPDYAREAQDAVLWADHIVVLFPLWMGGMPAVLRAWFEQSFRANFAFETTEMGMVRHLKGKSARLVVTMGMPSIFYRWYFGQPGTKLLRRSVLGFAGVSPIRQTLVGMIEKMPAERAGKLMSELEALGRKGR</sequence>
<dbReference type="InterPro" id="IPR003680">
    <property type="entry name" value="Flavodoxin_fold"/>
</dbReference>
<dbReference type="GO" id="GO:0003955">
    <property type="term" value="F:NAD(P)H dehydrogenase (quinone) activity"/>
    <property type="evidence" value="ECO:0007669"/>
    <property type="project" value="TreeGrafter"/>
</dbReference>
<dbReference type="AlphaFoldDB" id="A0A0P1I4N3"/>
<keyword evidence="2" id="KW-0560">Oxidoreductase</keyword>
<dbReference type="GO" id="GO:0005829">
    <property type="term" value="C:cytosol"/>
    <property type="evidence" value="ECO:0007669"/>
    <property type="project" value="TreeGrafter"/>
</dbReference>
<evidence type="ECO:0000313" key="5">
    <source>
        <dbReference type="Proteomes" id="UP000051870"/>
    </source>
</evidence>
<dbReference type="PANTHER" id="PTHR10204">
    <property type="entry name" value="NAD P H OXIDOREDUCTASE-RELATED"/>
    <property type="match status" value="1"/>
</dbReference>
<evidence type="ECO:0000313" key="4">
    <source>
        <dbReference type="EMBL" id="CUJ89881.1"/>
    </source>
</evidence>
<feature type="domain" description="Flavodoxin-like fold" evidence="3">
    <location>
        <begin position="1"/>
        <end position="185"/>
    </location>
</feature>
<comment type="similarity">
    <text evidence="1">Belongs to the NAD(P)H dehydrogenase (quinone) family.</text>
</comment>
<proteinExistence type="inferred from homology"/>
<dbReference type="RefSeq" id="WP_058310307.1">
    <property type="nucleotide sequence ID" value="NZ_CYTW01000001.1"/>
</dbReference>
<dbReference type="PANTHER" id="PTHR10204:SF34">
    <property type="entry name" value="NAD(P)H DEHYDROGENASE [QUINONE] 1 ISOFORM 1"/>
    <property type="match status" value="1"/>
</dbReference>
<dbReference type="GeneID" id="83880215"/>
<evidence type="ECO:0000256" key="2">
    <source>
        <dbReference type="ARBA" id="ARBA00023002"/>
    </source>
</evidence>
<dbReference type="EMBL" id="CYTW01000001">
    <property type="protein sequence ID" value="CUJ89881.1"/>
    <property type="molecule type" value="Genomic_DNA"/>
</dbReference>
<dbReference type="STRING" id="1715693.PH7735_01152"/>
<evidence type="ECO:0000256" key="1">
    <source>
        <dbReference type="ARBA" id="ARBA00006252"/>
    </source>
</evidence>
<organism evidence="4 5">
    <name type="scientific">Shimia thalassica</name>
    <dbReference type="NCBI Taxonomy" id="1715693"/>
    <lineage>
        <taxon>Bacteria</taxon>
        <taxon>Pseudomonadati</taxon>
        <taxon>Pseudomonadota</taxon>
        <taxon>Alphaproteobacteria</taxon>
        <taxon>Rhodobacterales</taxon>
        <taxon>Roseobacteraceae</taxon>
    </lineage>
</organism>